<dbReference type="AlphaFoldDB" id="A0A2M7S9M9"/>
<dbReference type="Gene3D" id="6.10.250.290">
    <property type="match status" value="1"/>
</dbReference>
<dbReference type="InterPro" id="IPR022973">
    <property type="entry name" value="Ribosomal_uL10_bac"/>
</dbReference>
<evidence type="ECO:0000256" key="5">
    <source>
        <dbReference type="HAMAP-Rule" id="MF_00362"/>
    </source>
</evidence>
<dbReference type="Pfam" id="PF00466">
    <property type="entry name" value="Ribosomal_L10"/>
    <property type="match status" value="1"/>
</dbReference>
<evidence type="ECO:0000313" key="6">
    <source>
        <dbReference type="EMBL" id="PIZ16190.1"/>
    </source>
</evidence>
<dbReference type="EMBL" id="PFMR01000206">
    <property type="protein sequence ID" value="PIZ16190.1"/>
    <property type="molecule type" value="Genomic_DNA"/>
</dbReference>
<keyword evidence="5" id="KW-0699">rRNA-binding</keyword>
<dbReference type="InterPro" id="IPR043141">
    <property type="entry name" value="Ribosomal_uL10-like_sf"/>
</dbReference>
<comment type="caution">
    <text evidence="6">The sequence shown here is derived from an EMBL/GenBank/DDBJ whole genome shotgun (WGS) entry which is preliminary data.</text>
</comment>
<dbReference type="NCBIfam" id="NF000955">
    <property type="entry name" value="PRK00099.1-1"/>
    <property type="match status" value="1"/>
</dbReference>
<dbReference type="PANTHER" id="PTHR11560">
    <property type="entry name" value="39S RIBOSOMAL PROTEIN L10, MITOCHONDRIAL"/>
    <property type="match status" value="1"/>
</dbReference>
<dbReference type="InterPro" id="IPR001790">
    <property type="entry name" value="Ribosomal_uL10"/>
</dbReference>
<dbReference type="HAMAP" id="MF_00362">
    <property type="entry name" value="Ribosomal_uL10"/>
    <property type="match status" value="1"/>
</dbReference>
<evidence type="ECO:0000256" key="1">
    <source>
        <dbReference type="ARBA" id="ARBA00008889"/>
    </source>
</evidence>
<name>A0A2M7S9M9_9BACT</name>
<comment type="function">
    <text evidence="5">Forms part of the ribosomal stalk, playing a central role in the interaction of the ribosome with GTP-bound translation factors.</text>
</comment>
<dbReference type="GO" id="GO:0006412">
    <property type="term" value="P:translation"/>
    <property type="evidence" value="ECO:0007669"/>
    <property type="project" value="UniProtKB-UniRule"/>
</dbReference>
<dbReference type="SUPFAM" id="SSF160369">
    <property type="entry name" value="Ribosomal protein L10-like"/>
    <property type="match status" value="1"/>
</dbReference>
<sequence length="179" mass="19777">MKEKNIEIVRDIEDKFKKANCVILTNFQGLSVNKMALLRKQLKQNNAEYRILKNTLLSIASKNLNLDSFLPQFLGPTAVVFGMGDEILICKTLTKFIKENEKLKIKIGLVSGKILSADDLRSISTIPSKEILLTKLAGILYSCTGSLVLVLNGPLQALINLLINLLHAKIKKDEGGKNG</sequence>
<comment type="similarity">
    <text evidence="1 5">Belongs to the universal ribosomal protein uL10 family.</text>
</comment>
<reference evidence="7" key="1">
    <citation type="submission" date="2017-09" db="EMBL/GenBank/DDBJ databases">
        <title>Depth-based differentiation of microbial function through sediment-hosted aquifers and enrichment of novel symbionts in the deep terrestrial subsurface.</title>
        <authorList>
            <person name="Probst A.J."/>
            <person name="Ladd B."/>
            <person name="Jarett J.K."/>
            <person name="Geller-Mcgrath D.E."/>
            <person name="Sieber C.M.K."/>
            <person name="Emerson J.B."/>
            <person name="Anantharaman K."/>
            <person name="Thomas B.C."/>
            <person name="Malmstrom R."/>
            <person name="Stieglmeier M."/>
            <person name="Klingl A."/>
            <person name="Woyke T."/>
            <person name="Ryan C.M."/>
            <person name="Banfield J.F."/>
        </authorList>
    </citation>
    <scope>NUCLEOTIDE SEQUENCE [LARGE SCALE GENOMIC DNA]</scope>
</reference>
<dbReference type="InterPro" id="IPR047865">
    <property type="entry name" value="Ribosomal_uL10_bac_type"/>
</dbReference>
<evidence type="ECO:0000313" key="7">
    <source>
        <dbReference type="Proteomes" id="UP000229307"/>
    </source>
</evidence>
<evidence type="ECO:0000256" key="2">
    <source>
        <dbReference type="ARBA" id="ARBA00022980"/>
    </source>
</evidence>
<keyword evidence="3 5" id="KW-0687">Ribonucleoprotein</keyword>
<dbReference type="GO" id="GO:0070180">
    <property type="term" value="F:large ribosomal subunit rRNA binding"/>
    <property type="evidence" value="ECO:0007669"/>
    <property type="project" value="UniProtKB-UniRule"/>
</dbReference>
<protein>
    <recommendedName>
        <fullName evidence="4 5">Large ribosomal subunit protein uL10</fullName>
    </recommendedName>
</protein>
<evidence type="ECO:0000256" key="3">
    <source>
        <dbReference type="ARBA" id="ARBA00023274"/>
    </source>
</evidence>
<dbReference type="Gene3D" id="3.30.70.1730">
    <property type="match status" value="1"/>
</dbReference>
<proteinExistence type="inferred from homology"/>
<evidence type="ECO:0000256" key="4">
    <source>
        <dbReference type="ARBA" id="ARBA00035202"/>
    </source>
</evidence>
<dbReference type="GO" id="GO:0015934">
    <property type="term" value="C:large ribosomal subunit"/>
    <property type="evidence" value="ECO:0007669"/>
    <property type="project" value="InterPro"/>
</dbReference>
<dbReference type="Proteomes" id="UP000229307">
    <property type="component" value="Unassembled WGS sequence"/>
</dbReference>
<gene>
    <name evidence="5 6" type="primary">rplJ</name>
    <name evidence="6" type="ORF">COY52_07910</name>
</gene>
<keyword evidence="2 5" id="KW-0689">Ribosomal protein</keyword>
<keyword evidence="5" id="KW-0694">RNA-binding</keyword>
<dbReference type="CDD" id="cd05797">
    <property type="entry name" value="Ribosomal_L10"/>
    <property type="match status" value="1"/>
</dbReference>
<dbReference type="GO" id="GO:0003735">
    <property type="term" value="F:structural constituent of ribosome"/>
    <property type="evidence" value="ECO:0007669"/>
    <property type="project" value="InterPro"/>
</dbReference>
<dbReference type="PROSITE" id="PS01109">
    <property type="entry name" value="RIBOSOMAL_L10"/>
    <property type="match status" value="1"/>
</dbReference>
<dbReference type="InterPro" id="IPR002363">
    <property type="entry name" value="Ribosomal_uL10_CS_bac"/>
</dbReference>
<organism evidence="6 7">
    <name type="scientific">Candidatus Desantisbacteria bacterium CG_4_10_14_0_8_um_filter_48_22</name>
    <dbReference type="NCBI Taxonomy" id="1974543"/>
    <lineage>
        <taxon>Bacteria</taxon>
        <taxon>Candidatus Desantisiibacteriota</taxon>
    </lineage>
</organism>
<accession>A0A2M7S9M9</accession>
<comment type="subunit">
    <text evidence="5">Part of the ribosomal stalk of the 50S ribosomal subunit. The N-terminus interacts with L11 and the large rRNA to form the base of the stalk. The C-terminus forms an elongated spine to which L12 dimers bind in a sequential fashion forming a multimeric L10(L12)X complex.</text>
</comment>